<accession>A0AAV4PVG8</accession>
<dbReference type="InterPro" id="IPR012337">
    <property type="entry name" value="RNaseH-like_sf"/>
</dbReference>
<organism evidence="1 2">
    <name type="scientific">Caerostris extrusa</name>
    <name type="common">Bark spider</name>
    <name type="synonym">Caerostris bankana</name>
    <dbReference type="NCBI Taxonomy" id="172846"/>
    <lineage>
        <taxon>Eukaryota</taxon>
        <taxon>Metazoa</taxon>
        <taxon>Ecdysozoa</taxon>
        <taxon>Arthropoda</taxon>
        <taxon>Chelicerata</taxon>
        <taxon>Arachnida</taxon>
        <taxon>Araneae</taxon>
        <taxon>Araneomorphae</taxon>
        <taxon>Entelegynae</taxon>
        <taxon>Araneoidea</taxon>
        <taxon>Araneidae</taxon>
        <taxon>Caerostris</taxon>
    </lineage>
</organism>
<dbReference type="GO" id="GO:0003676">
    <property type="term" value="F:nucleic acid binding"/>
    <property type="evidence" value="ECO:0007669"/>
    <property type="project" value="InterPro"/>
</dbReference>
<comment type="caution">
    <text evidence="1">The sequence shown here is derived from an EMBL/GenBank/DDBJ whole genome shotgun (WGS) entry which is preliminary data.</text>
</comment>
<evidence type="ECO:0000313" key="1">
    <source>
        <dbReference type="EMBL" id="GIY00321.1"/>
    </source>
</evidence>
<sequence length="104" mass="11901">MENSTGSSFVVFRDGTEIHHVNSRLNNEATVFHAELHAIELAINYIVKNNLEEDIITDSRSTLLALANPRNYEPNILSLKDAIKNFQHNINFKWAKAHIGIFRK</sequence>
<dbReference type="Gene3D" id="3.30.420.10">
    <property type="entry name" value="Ribonuclease H-like superfamily/Ribonuclease H"/>
    <property type="match status" value="1"/>
</dbReference>
<proteinExistence type="predicted"/>
<evidence type="ECO:0008006" key="3">
    <source>
        <dbReference type="Google" id="ProtNLM"/>
    </source>
</evidence>
<dbReference type="Proteomes" id="UP001054945">
    <property type="component" value="Unassembled WGS sequence"/>
</dbReference>
<gene>
    <name evidence="1" type="ORF">CEXT_145091</name>
</gene>
<reference evidence="1 2" key="1">
    <citation type="submission" date="2021-06" db="EMBL/GenBank/DDBJ databases">
        <title>Caerostris extrusa draft genome.</title>
        <authorList>
            <person name="Kono N."/>
            <person name="Arakawa K."/>
        </authorList>
    </citation>
    <scope>NUCLEOTIDE SEQUENCE [LARGE SCALE GENOMIC DNA]</scope>
</reference>
<evidence type="ECO:0000313" key="2">
    <source>
        <dbReference type="Proteomes" id="UP001054945"/>
    </source>
</evidence>
<keyword evidence="2" id="KW-1185">Reference proteome</keyword>
<dbReference type="EMBL" id="BPLR01005168">
    <property type="protein sequence ID" value="GIY00321.1"/>
    <property type="molecule type" value="Genomic_DNA"/>
</dbReference>
<name>A0AAV4PVG8_CAEEX</name>
<protein>
    <recommendedName>
        <fullName evidence="3">RNase H type-1 domain-containing protein</fullName>
    </recommendedName>
</protein>
<dbReference type="AlphaFoldDB" id="A0AAV4PVG8"/>
<dbReference type="InterPro" id="IPR036397">
    <property type="entry name" value="RNaseH_sf"/>
</dbReference>
<dbReference type="SUPFAM" id="SSF53098">
    <property type="entry name" value="Ribonuclease H-like"/>
    <property type="match status" value="1"/>
</dbReference>